<dbReference type="AlphaFoldDB" id="A4WTE3"/>
<evidence type="ECO:0000256" key="1">
    <source>
        <dbReference type="SAM" id="MobiDB-lite"/>
    </source>
</evidence>
<dbReference type="eggNOG" id="COG4733">
    <property type="taxonomic scope" value="Bacteria"/>
</dbReference>
<sequence length="771" mass="83034">MWGSRWRCSRGRCALTARSVWARHGRSRASEASPATDRRSWRHGGWTIVRRVIIAALLSTTAIVSSADEAHAGPVGAFIGGFLASIGASAATGAVAAALGGAAAAGFATGTFLLTTIVGKTLLSIGLSIIAQKLTQKSFDIPSPAERKVNFAQDLAPMEWVYGRVRKGGPLAFTGFARTNVPVFNVLGLPITKKKSRRHYAVLIAAHRTKGPVVHYLDKWEVDVNSTGAVISTPAGGEEGVLASIRPYTGKPAQAADPLLVETFPAVTSAHDFKGLSYAVLYAGRPAKDGDFQKVFPNAREWTYNPIWDGHDRIYDPRTDSYGWTRNAALIIAHNCLRYGKAVHWPEVAAQADICDQTVTNAAGGTQPRWTIDGVFQSTEPWEQVRDRLALACDAWFYERLDGSVGFKVGAWEEPTVTLTDRDFLSIEISEGDSSPDVPGEFAVRYIEPAYDYGEQTCGAIVMAEGNRSVADSDLITSHNQACRIAKRLGRAQRPQYTIAGTLKLIGYELIGQRFVRIELAELGISCVAEVGRLTRESNRISFSLEAVSATAEDFAFAAATEEPPRPSRASVESSDDVETPASLTGQVVTQTGGVAIIRWLWPPQDEDYVQQLQWRVNGGPWETLTAGRDQTILTQGGLVDGGVYEAQIRNRTASGRTSSWYPTDPVSVTAIANTTPPGALSGFNGLVIGGSVSLTWEAPNDARYFAARIWRSATTSFADAVVVRTEYGIPSNPDGYTDNPGVGTWTYWAEGINASGIAGPRSGPETVTVV</sequence>
<keyword evidence="2" id="KW-1133">Transmembrane helix</keyword>
<feature type="domain" description="Fibronectin type-III" evidence="3">
    <location>
        <begin position="580"/>
        <end position="673"/>
    </location>
</feature>
<accession>A4WTE3</accession>
<proteinExistence type="predicted"/>
<dbReference type="STRING" id="349102.Rsph17025_1764"/>
<feature type="transmembrane region" description="Helical" evidence="2">
    <location>
        <begin position="48"/>
        <end position="65"/>
    </location>
</feature>
<evidence type="ECO:0000313" key="4">
    <source>
        <dbReference type="EMBL" id="ABP70657.1"/>
    </source>
</evidence>
<dbReference type="PROSITE" id="PS50853">
    <property type="entry name" value="FN3"/>
    <property type="match status" value="1"/>
</dbReference>
<feature type="transmembrane region" description="Helical" evidence="2">
    <location>
        <begin position="77"/>
        <end position="99"/>
    </location>
</feature>
<evidence type="ECO:0000259" key="3">
    <source>
        <dbReference type="PROSITE" id="PS50853"/>
    </source>
</evidence>
<protein>
    <recommendedName>
        <fullName evidence="3">Fibronectin type-III domain-containing protein</fullName>
    </recommendedName>
</protein>
<name>A4WTE3_CERS5</name>
<keyword evidence="2" id="KW-0812">Transmembrane</keyword>
<dbReference type="EMBL" id="CP000661">
    <property type="protein sequence ID" value="ABP70657.1"/>
    <property type="molecule type" value="Genomic_DNA"/>
</dbReference>
<dbReference type="InterPro" id="IPR036116">
    <property type="entry name" value="FN3_sf"/>
</dbReference>
<dbReference type="SUPFAM" id="SSF49265">
    <property type="entry name" value="Fibronectin type III"/>
    <property type="match status" value="1"/>
</dbReference>
<dbReference type="KEGG" id="rsq:Rsph17025_1764"/>
<feature type="transmembrane region" description="Helical" evidence="2">
    <location>
        <begin position="111"/>
        <end position="131"/>
    </location>
</feature>
<feature type="region of interest" description="Disordered" evidence="1">
    <location>
        <begin position="560"/>
        <end position="581"/>
    </location>
</feature>
<gene>
    <name evidence="4" type="ordered locus">Rsph17025_1764</name>
</gene>
<evidence type="ECO:0000256" key="2">
    <source>
        <dbReference type="SAM" id="Phobius"/>
    </source>
</evidence>
<dbReference type="InterPro" id="IPR003961">
    <property type="entry name" value="FN3_dom"/>
</dbReference>
<dbReference type="PROSITE" id="PS50818">
    <property type="entry name" value="INTEIN_C_TER"/>
    <property type="match status" value="1"/>
</dbReference>
<keyword evidence="2" id="KW-0472">Membrane</keyword>
<dbReference type="InterPro" id="IPR030934">
    <property type="entry name" value="Intein_C"/>
</dbReference>
<dbReference type="HOGENOM" id="CLU_018818_0_0_5"/>
<organism evidence="4">
    <name type="scientific">Cereibacter sphaeroides (strain ATCC 17025 / ATH 2.4.3)</name>
    <name type="common">Rhodobacter sphaeroides</name>
    <dbReference type="NCBI Taxonomy" id="349102"/>
    <lineage>
        <taxon>Bacteria</taxon>
        <taxon>Pseudomonadati</taxon>
        <taxon>Pseudomonadota</taxon>
        <taxon>Alphaproteobacteria</taxon>
        <taxon>Rhodobacterales</taxon>
        <taxon>Paracoccaceae</taxon>
        <taxon>Cereibacter</taxon>
    </lineage>
</organism>
<reference evidence="4" key="1">
    <citation type="submission" date="2007-04" db="EMBL/GenBank/DDBJ databases">
        <title>Complete sequence of chromosome of Rhodobacter sphaeroides ATCC 17025.</title>
        <authorList>
            <consortium name="US DOE Joint Genome Institute"/>
            <person name="Copeland A."/>
            <person name="Lucas S."/>
            <person name="Lapidus A."/>
            <person name="Barry K."/>
            <person name="Detter J.C."/>
            <person name="Glavina del Rio T."/>
            <person name="Hammon N."/>
            <person name="Israni S."/>
            <person name="Dalin E."/>
            <person name="Tice H."/>
            <person name="Pitluck S."/>
            <person name="Chertkov O."/>
            <person name="Brettin T."/>
            <person name="Bruce D."/>
            <person name="Han C."/>
            <person name="Schmutz J."/>
            <person name="Larimer F."/>
            <person name="Land M."/>
            <person name="Hauser L."/>
            <person name="Kyrpides N."/>
            <person name="Kim E."/>
            <person name="Richardson P."/>
            <person name="Mackenzie C."/>
            <person name="Choudhary M."/>
            <person name="Donohue T.J."/>
            <person name="Kaplan S."/>
        </authorList>
    </citation>
    <scope>NUCLEOTIDE SEQUENCE [LARGE SCALE GENOMIC DNA]</scope>
    <source>
        <strain evidence="4">ATCC 17025</strain>
    </source>
</reference>